<evidence type="ECO:0000313" key="5">
    <source>
        <dbReference type="Proteomes" id="UP000462212"/>
    </source>
</evidence>
<feature type="chain" id="PRO_5034097751" evidence="2">
    <location>
        <begin position="17"/>
        <end position="833"/>
    </location>
</feature>
<dbReference type="Pfam" id="PF12708">
    <property type="entry name" value="Pect-lyase_RHGA_epim"/>
    <property type="match status" value="2"/>
</dbReference>
<evidence type="ECO:0000256" key="1">
    <source>
        <dbReference type="SAM" id="MobiDB-lite"/>
    </source>
</evidence>
<evidence type="ECO:0000259" key="3">
    <source>
        <dbReference type="Pfam" id="PF12708"/>
    </source>
</evidence>
<comment type="caution">
    <text evidence="4">The sequence shown here is derived from an EMBL/GenBank/DDBJ whole genome shotgun (WGS) entry which is preliminary data.</text>
</comment>
<dbReference type="PANTHER" id="PTHR33928">
    <property type="entry name" value="POLYGALACTURONASE QRT3"/>
    <property type="match status" value="1"/>
</dbReference>
<reference evidence="4 5" key="1">
    <citation type="submission" date="2018-05" db="EMBL/GenBank/DDBJ databases">
        <title>Genome sequencing and assembly of the regulated plant pathogen Lachnellula willkommii and related sister species for the development of diagnostic species identification markers.</title>
        <authorList>
            <person name="Giroux E."/>
            <person name="Bilodeau G."/>
        </authorList>
    </citation>
    <scope>NUCLEOTIDE SEQUENCE [LARGE SCALE GENOMIC DNA]</scope>
    <source>
        <strain evidence="4 5">CBS 197.66</strain>
    </source>
</reference>
<dbReference type="EMBL" id="QGMJ01000255">
    <property type="protein sequence ID" value="TVY38911.1"/>
    <property type="molecule type" value="Genomic_DNA"/>
</dbReference>
<feature type="signal peptide" evidence="2">
    <location>
        <begin position="1"/>
        <end position="16"/>
    </location>
</feature>
<keyword evidence="5" id="KW-1185">Reference proteome</keyword>
<proteinExistence type="predicted"/>
<dbReference type="InterPro" id="IPR011050">
    <property type="entry name" value="Pectin_lyase_fold/virulence"/>
</dbReference>
<feature type="region of interest" description="Disordered" evidence="1">
    <location>
        <begin position="30"/>
        <end position="56"/>
    </location>
</feature>
<gene>
    <name evidence="4" type="primary">bgn13.1</name>
    <name evidence="4" type="ORF">LSUB1_G005064</name>
</gene>
<evidence type="ECO:0000256" key="2">
    <source>
        <dbReference type="SAM" id="SignalP"/>
    </source>
</evidence>
<sequence length="833" mass="87109">MRSTISIAALVAAATGALINMRDEIPSPAPPSAYAFTPPEVTGKPQPIFPAGPPGGLNDSVVPSDIPDAPKNLTGDNKVTAASCSGPVTSSPSSYWMAQMDHTGDARGYAPFLNDYYTFPVWRNVLDYGAENDGSGDQAAAIQSALNNDGRNGNRYSSGVVTAEPAHVFIPGGTYTLNTQLDLRIGTIIMGDPQNPPILKAAAGFSGGTLINGYDSATGHPETSFLTALRNVIIDTTAIDGATSIVALQWGVAQGCVLGNVKINMPSNSARHIGINLSHGSTIAVTDVHITGGAIGIQNSNQQVNFKNIYFKNCRTAYGATGGYTSLLQNVTFDTCGLGVDLTVGEADKLAGNLVLLDSTSTNSGTTVHFTESSTSGNRNNQITIQNLKHDNSNPIAVNSAGQTKLAATNFVDTWVWGNAVPGSFQSGTSHTTTRSSSLVDSGGNFFTADAPTYAGYALDQFVNVKSVSGYQVNGDGATDDSASLNAILAQAAANCKIAYFPYGVYVVKSTLFVPAGSRLVGEAWAVISGAGSTFKNVDSPQPVVKVGNLGDVGVVHISDMRLSVAEPLPGAIILQVNIAGASPGDVGIWNTPITIGGTAETTIRNVCTDQDTSSCMAAFLAVHLTSSSSAYLQNVWIWTADHNLDGGSGYTVISTGRGLLCEATKATWLVGTGSEHNWLYNYNFNSASNVFAGLLQTESPYMQGDGATYLEPAPWVAKSTYGDPDFSWCGVGDGRCRTSVSVNINGGNNMYLYNSASWAFFNGPWSGDYSNSCSGNCQVNMNRVSRTPGKLYWYGTGTKSADVLFLDGKSNPAESNNPGGWGGNMVAYGQFS</sequence>
<dbReference type="OrthoDB" id="1046782at2759"/>
<accession>A0A8H8U955</accession>
<dbReference type="Proteomes" id="UP000462212">
    <property type="component" value="Unassembled WGS sequence"/>
</dbReference>
<evidence type="ECO:0000313" key="4">
    <source>
        <dbReference type="EMBL" id="TVY38911.1"/>
    </source>
</evidence>
<dbReference type="PANTHER" id="PTHR33928:SF2">
    <property type="entry name" value="PECTATE LYASE SUPERFAMILY PROTEIN DOMAIN-CONTAINING PROTEIN-RELATED"/>
    <property type="match status" value="1"/>
</dbReference>
<keyword evidence="2" id="KW-0732">Signal</keyword>
<dbReference type="InterPro" id="IPR039279">
    <property type="entry name" value="QRT3-like"/>
</dbReference>
<dbReference type="AlphaFoldDB" id="A0A8H8U955"/>
<organism evidence="4 5">
    <name type="scientific">Lachnellula subtilissima</name>
    <dbReference type="NCBI Taxonomy" id="602034"/>
    <lineage>
        <taxon>Eukaryota</taxon>
        <taxon>Fungi</taxon>
        <taxon>Dikarya</taxon>
        <taxon>Ascomycota</taxon>
        <taxon>Pezizomycotina</taxon>
        <taxon>Leotiomycetes</taxon>
        <taxon>Helotiales</taxon>
        <taxon>Lachnaceae</taxon>
        <taxon>Lachnellula</taxon>
    </lineage>
</organism>
<dbReference type="SUPFAM" id="SSF51126">
    <property type="entry name" value="Pectin lyase-like"/>
    <property type="match status" value="2"/>
</dbReference>
<feature type="domain" description="Rhamnogalacturonase A/B/Epimerase-like pectate lyase" evidence="3">
    <location>
        <begin position="467"/>
        <end position="531"/>
    </location>
</feature>
<dbReference type="FunFam" id="2.160.20.10:FF:000049">
    <property type="entry name" value="Putative exo-beta-1,3-glucanase"/>
    <property type="match status" value="1"/>
</dbReference>
<dbReference type="Gene3D" id="2.160.20.10">
    <property type="entry name" value="Single-stranded right-handed beta-helix, Pectin lyase-like"/>
    <property type="match status" value="2"/>
</dbReference>
<protein>
    <submittedName>
        <fullName evidence="4">Glucan endo-1,3-beta-glucosidase</fullName>
    </submittedName>
</protein>
<feature type="domain" description="Rhamnogalacturonase A/B/Epimerase-like pectate lyase" evidence="3">
    <location>
        <begin position="122"/>
        <end position="341"/>
    </location>
</feature>
<dbReference type="CDD" id="cd23668">
    <property type="entry name" value="GH55_beta13glucanase-like"/>
    <property type="match status" value="1"/>
</dbReference>
<dbReference type="GO" id="GO:0004650">
    <property type="term" value="F:polygalacturonase activity"/>
    <property type="evidence" value="ECO:0007669"/>
    <property type="project" value="InterPro"/>
</dbReference>
<dbReference type="InterPro" id="IPR012334">
    <property type="entry name" value="Pectin_lyas_fold"/>
</dbReference>
<dbReference type="InterPro" id="IPR024535">
    <property type="entry name" value="RHGA/B-epi-like_pectate_lyase"/>
</dbReference>
<name>A0A8H8U955_9HELO</name>